<sequence length="203" mass="22920">MNTDSLLKLNPPDQFADVGVCQSTKVPIKLCYNIFYPPTSHNNSGVETLPVILLIQGLSSPGLFFDNQFCRALSNHNNKRCAVIRFDNRDIGKSTFIEPKTNNHNNNAQNTGSSSGTILQYAYAMVNPSKRYSIHSLYTIDDMAKDALGLLTALEKKEQENNNNKKRKVNHDWISPRCICLGSAWVVLLHNKWYYDNPKNLSV</sequence>
<dbReference type="Gene3D" id="3.40.50.1820">
    <property type="entry name" value="alpha/beta hydrolase"/>
    <property type="match status" value="1"/>
</dbReference>
<dbReference type="Proteomes" id="UP000515908">
    <property type="component" value="Chromosome 22"/>
</dbReference>
<dbReference type="SUPFAM" id="SSF53474">
    <property type="entry name" value="alpha/beta-Hydrolases"/>
    <property type="match status" value="1"/>
</dbReference>
<evidence type="ECO:0000313" key="2">
    <source>
        <dbReference type="Proteomes" id="UP000515908"/>
    </source>
</evidence>
<keyword evidence="2" id="KW-1185">Reference proteome</keyword>
<evidence type="ECO:0000313" key="1">
    <source>
        <dbReference type="EMBL" id="CAD2221650.1"/>
    </source>
</evidence>
<name>A0A7G2CPD4_9TRYP</name>
<protein>
    <submittedName>
        <fullName evidence="1">Uncharacterized protein</fullName>
    </submittedName>
</protein>
<organism evidence="1 2">
    <name type="scientific">Angomonas deanei</name>
    <dbReference type="NCBI Taxonomy" id="59799"/>
    <lineage>
        <taxon>Eukaryota</taxon>
        <taxon>Discoba</taxon>
        <taxon>Euglenozoa</taxon>
        <taxon>Kinetoplastea</taxon>
        <taxon>Metakinetoplastina</taxon>
        <taxon>Trypanosomatida</taxon>
        <taxon>Trypanosomatidae</taxon>
        <taxon>Strigomonadinae</taxon>
        <taxon>Angomonas</taxon>
    </lineage>
</organism>
<dbReference type="AlphaFoldDB" id="A0A7G2CPD4"/>
<gene>
    <name evidence="1" type="ORF">ADEAN_000918200</name>
</gene>
<proteinExistence type="predicted"/>
<reference evidence="1 2" key="1">
    <citation type="submission" date="2020-08" db="EMBL/GenBank/DDBJ databases">
        <authorList>
            <person name="Newling K."/>
            <person name="Davey J."/>
            <person name="Forrester S."/>
        </authorList>
    </citation>
    <scope>NUCLEOTIDE SEQUENCE [LARGE SCALE GENOMIC DNA]</scope>
    <source>
        <strain evidence="2">Crithidia deanei Carvalho (ATCC PRA-265)</strain>
    </source>
</reference>
<dbReference type="EMBL" id="LR877166">
    <property type="protein sequence ID" value="CAD2221650.1"/>
    <property type="molecule type" value="Genomic_DNA"/>
</dbReference>
<dbReference type="VEuPathDB" id="TriTrypDB:ADEAN_000918200"/>
<dbReference type="InterPro" id="IPR029058">
    <property type="entry name" value="AB_hydrolase_fold"/>
</dbReference>
<accession>A0A7G2CPD4</accession>